<proteinExistence type="predicted"/>
<dbReference type="AlphaFoldDB" id="F0YMT4"/>
<evidence type="ECO:0000256" key="1">
    <source>
        <dbReference type="SAM" id="Phobius"/>
    </source>
</evidence>
<dbReference type="eggNOG" id="ENOG502S955">
    <property type="taxonomic scope" value="Eukaryota"/>
</dbReference>
<feature type="chain" id="PRO_5003264721" evidence="2">
    <location>
        <begin position="17"/>
        <end position="366"/>
    </location>
</feature>
<evidence type="ECO:0000256" key="2">
    <source>
        <dbReference type="SAM" id="SignalP"/>
    </source>
</evidence>
<keyword evidence="2" id="KW-0732">Signal</keyword>
<keyword evidence="1" id="KW-1133">Transmembrane helix</keyword>
<accession>F0YMT4</accession>
<dbReference type="Proteomes" id="UP000002729">
    <property type="component" value="Unassembled WGS sequence"/>
</dbReference>
<evidence type="ECO:0000313" key="4">
    <source>
        <dbReference type="Proteomes" id="UP000002729"/>
    </source>
</evidence>
<keyword evidence="1" id="KW-0812">Transmembrane</keyword>
<dbReference type="Gene3D" id="1.25.40.10">
    <property type="entry name" value="Tetratricopeptide repeat domain"/>
    <property type="match status" value="1"/>
</dbReference>
<dbReference type="OrthoDB" id="204058at2759"/>
<keyword evidence="1" id="KW-0472">Membrane</keyword>
<dbReference type="GeneID" id="20226487"/>
<keyword evidence="4" id="KW-1185">Reference proteome</keyword>
<protein>
    <submittedName>
        <fullName evidence="3">Uncharacterized protein</fullName>
    </submittedName>
</protein>
<gene>
    <name evidence="3" type="ORF">AURANDRAFT_67904</name>
</gene>
<reference evidence="3 4" key="1">
    <citation type="journal article" date="2011" name="Proc. Natl. Acad. Sci. U.S.A.">
        <title>Niche of harmful alga Aureococcus anophagefferens revealed through ecogenomics.</title>
        <authorList>
            <person name="Gobler C.J."/>
            <person name="Berry D.L."/>
            <person name="Dyhrman S.T."/>
            <person name="Wilhelm S.W."/>
            <person name="Salamov A."/>
            <person name="Lobanov A.V."/>
            <person name="Zhang Y."/>
            <person name="Collier J.L."/>
            <person name="Wurch L.L."/>
            <person name="Kustka A.B."/>
            <person name="Dill B.D."/>
            <person name="Shah M."/>
            <person name="VerBerkmoes N.C."/>
            <person name="Kuo A."/>
            <person name="Terry A."/>
            <person name="Pangilinan J."/>
            <person name="Lindquist E.A."/>
            <person name="Lucas S."/>
            <person name="Paulsen I.T."/>
            <person name="Hattenrath-Lehmann T.K."/>
            <person name="Talmage S.C."/>
            <person name="Walker E.A."/>
            <person name="Koch F."/>
            <person name="Burson A.M."/>
            <person name="Marcoval M.A."/>
            <person name="Tang Y.Z."/>
            <person name="Lecleir G.R."/>
            <person name="Coyne K.J."/>
            <person name="Berg G.M."/>
            <person name="Bertrand E.M."/>
            <person name="Saito M.A."/>
            <person name="Gladyshev V.N."/>
            <person name="Grigoriev I.V."/>
        </authorList>
    </citation>
    <scope>NUCLEOTIDE SEQUENCE [LARGE SCALE GENOMIC DNA]</scope>
    <source>
        <strain evidence="4">CCMP 1984</strain>
    </source>
</reference>
<dbReference type="InParanoid" id="F0YMT4"/>
<evidence type="ECO:0000313" key="3">
    <source>
        <dbReference type="EMBL" id="EGB03583.1"/>
    </source>
</evidence>
<feature type="transmembrane region" description="Helical" evidence="1">
    <location>
        <begin position="293"/>
        <end position="313"/>
    </location>
</feature>
<feature type="signal peptide" evidence="2">
    <location>
        <begin position="1"/>
        <end position="16"/>
    </location>
</feature>
<dbReference type="EMBL" id="GL833167">
    <property type="protein sequence ID" value="EGB03583.1"/>
    <property type="molecule type" value="Genomic_DNA"/>
</dbReference>
<dbReference type="SUPFAM" id="SSF48452">
    <property type="entry name" value="TPR-like"/>
    <property type="match status" value="1"/>
</dbReference>
<sequence length="366" mass="37912">MHRLALLLAVARPCGALRVASRRAFGAAAAAAAFDPAAARGGEVDDALRSFNGGDYEASLRQWTALTARRPDDALCWGNRGTLELILGSKASTLGAAPTGAARDLLESSVASFSRSVALAASDDALAWNNLGNAQAVLLRWDAAARSYDRSLAAALANERALASIPASNRAQAALELGDAGDAERRAANLVRRDPNFVDGRALLAAIRFERGDRAGAEEAYAALCVPTVTSPNGLSPPKRGLGGSDWCELYSTVDVVVGRWTPRTLDAYARFLASRDARARVTVPLSPLGKSMLKMVGAVMCTTGVYLGALAAGASAAEAFAAMYLFTAAVTVKFALTECDAVGVPKFGPLAWAGLSIALAAAALM</sequence>
<organism evidence="4">
    <name type="scientific">Aureococcus anophagefferens</name>
    <name type="common">Harmful bloom alga</name>
    <dbReference type="NCBI Taxonomy" id="44056"/>
    <lineage>
        <taxon>Eukaryota</taxon>
        <taxon>Sar</taxon>
        <taxon>Stramenopiles</taxon>
        <taxon>Ochrophyta</taxon>
        <taxon>Pelagophyceae</taxon>
        <taxon>Pelagomonadales</taxon>
        <taxon>Pelagomonadaceae</taxon>
        <taxon>Aureococcus</taxon>
    </lineage>
</organism>
<dbReference type="RefSeq" id="XP_009041733.1">
    <property type="nucleotide sequence ID" value="XM_009043485.1"/>
</dbReference>
<name>F0YMT4_AURAN</name>
<dbReference type="KEGG" id="aaf:AURANDRAFT_67904"/>
<dbReference type="InterPro" id="IPR011990">
    <property type="entry name" value="TPR-like_helical_dom_sf"/>
</dbReference>